<gene>
    <name evidence="2" type="ORF">AMS68_004319</name>
</gene>
<dbReference type="OrthoDB" id="3650389at2759"/>
<feature type="region of interest" description="Disordered" evidence="1">
    <location>
        <begin position="1"/>
        <end position="24"/>
    </location>
</feature>
<proteinExistence type="predicted"/>
<evidence type="ECO:0000313" key="3">
    <source>
        <dbReference type="Proteomes" id="UP000503462"/>
    </source>
</evidence>
<organism evidence="2 3">
    <name type="scientific">Peltaster fructicola</name>
    <dbReference type="NCBI Taxonomy" id="286661"/>
    <lineage>
        <taxon>Eukaryota</taxon>
        <taxon>Fungi</taxon>
        <taxon>Dikarya</taxon>
        <taxon>Ascomycota</taxon>
        <taxon>Pezizomycotina</taxon>
        <taxon>Dothideomycetes</taxon>
        <taxon>Dothideomycetes incertae sedis</taxon>
        <taxon>Peltaster</taxon>
    </lineage>
</organism>
<feature type="region of interest" description="Disordered" evidence="1">
    <location>
        <begin position="161"/>
        <end position="197"/>
    </location>
</feature>
<dbReference type="AlphaFoldDB" id="A0A6H0XVK8"/>
<keyword evidence="3" id="KW-1185">Reference proteome</keyword>
<dbReference type="Proteomes" id="UP000503462">
    <property type="component" value="Chromosome 3"/>
</dbReference>
<sequence>MSKQDAQQPSIEIKAETTSQTRQYWRDPATRILREIWQPGDGDGEPSADYFDKPGPVAPLEKRWRLYLSTLDTIQPGVSEPPRYVVLDDKAAYQVYASDISKQKMTRHWSHDFGGKGGLRSHRIHRGNPAVADAAAEGLDKYGWMPQGKRKHKYYFTGEKDFEPMDSIPDQPVRQEHEPRGLTGNGGPKTTSKRKRQ</sequence>
<evidence type="ECO:0000256" key="1">
    <source>
        <dbReference type="SAM" id="MobiDB-lite"/>
    </source>
</evidence>
<name>A0A6H0XVK8_9PEZI</name>
<protein>
    <submittedName>
        <fullName evidence="2">Uncharacterized protein</fullName>
    </submittedName>
</protein>
<dbReference type="EMBL" id="CP051141">
    <property type="protein sequence ID" value="QIW98801.1"/>
    <property type="molecule type" value="Genomic_DNA"/>
</dbReference>
<reference evidence="2 3" key="1">
    <citation type="journal article" date="2016" name="Sci. Rep.">
        <title>Peltaster fructicola genome reveals evolution from an invasive phytopathogen to an ectophytic parasite.</title>
        <authorList>
            <person name="Xu C."/>
            <person name="Chen H."/>
            <person name="Gleason M.L."/>
            <person name="Xu J.R."/>
            <person name="Liu H."/>
            <person name="Zhang R."/>
            <person name="Sun G."/>
        </authorList>
    </citation>
    <scope>NUCLEOTIDE SEQUENCE [LARGE SCALE GENOMIC DNA]</scope>
    <source>
        <strain evidence="2 3">LNHT1506</strain>
    </source>
</reference>
<feature type="compositionally biased region" description="Polar residues" evidence="1">
    <location>
        <begin position="1"/>
        <end position="23"/>
    </location>
</feature>
<evidence type="ECO:0000313" key="2">
    <source>
        <dbReference type="EMBL" id="QIW98801.1"/>
    </source>
</evidence>
<accession>A0A6H0XVK8</accession>